<accession>A0A9N9BSV5</accession>
<dbReference type="AlphaFoldDB" id="A0A9N9BSV5"/>
<name>A0A9N9BSV5_9GLOM</name>
<gene>
    <name evidence="1" type="ORF">DEBURN_LOCUS8455</name>
</gene>
<proteinExistence type="predicted"/>
<protein>
    <submittedName>
        <fullName evidence="1">9060_t:CDS:1</fullName>
    </submittedName>
</protein>
<sequence>NELTLEEETLLKLMMDGSKYEVEQQEEHHQALPLVRALSLLQDMNRWTVQLLGANLLRRLTNDVAKSNKA</sequence>
<evidence type="ECO:0000313" key="2">
    <source>
        <dbReference type="Proteomes" id="UP000789706"/>
    </source>
</evidence>
<comment type="caution">
    <text evidence="1">The sequence shown here is derived from an EMBL/GenBank/DDBJ whole genome shotgun (WGS) entry which is preliminary data.</text>
</comment>
<keyword evidence="2" id="KW-1185">Reference proteome</keyword>
<evidence type="ECO:0000313" key="1">
    <source>
        <dbReference type="EMBL" id="CAG8578565.1"/>
    </source>
</evidence>
<dbReference type="EMBL" id="CAJVPK010001248">
    <property type="protein sequence ID" value="CAG8578565.1"/>
    <property type="molecule type" value="Genomic_DNA"/>
</dbReference>
<reference evidence="1" key="1">
    <citation type="submission" date="2021-06" db="EMBL/GenBank/DDBJ databases">
        <authorList>
            <person name="Kallberg Y."/>
            <person name="Tangrot J."/>
            <person name="Rosling A."/>
        </authorList>
    </citation>
    <scope>NUCLEOTIDE SEQUENCE</scope>
    <source>
        <strain evidence="1">AZ414A</strain>
    </source>
</reference>
<organism evidence="1 2">
    <name type="scientific">Diversispora eburnea</name>
    <dbReference type="NCBI Taxonomy" id="1213867"/>
    <lineage>
        <taxon>Eukaryota</taxon>
        <taxon>Fungi</taxon>
        <taxon>Fungi incertae sedis</taxon>
        <taxon>Mucoromycota</taxon>
        <taxon>Glomeromycotina</taxon>
        <taxon>Glomeromycetes</taxon>
        <taxon>Diversisporales</taxon>
        <taxon>Diversisporaceae</taxon>
        <taxon>Diversispora</taxon>
    </lineage>
</organism>
<feature type="non-terminal residue" evidence="1">
    <location>
        <position position="1"/>
    </location>
</feature>
<dbReference type="Proteomes" id="UP000789706">
    <property type="component" value="Unassembled WGS sequence"/>
</dbReference>